<organism evidence="1 2">
    <name type="scientific">Persicirhabdus sediminis</name>
    <dbReference type="NCBI Taxonomy" id="454144"/>
    <lineage>
        <taxon>Bacteria</taxon>
        <taxon>Pseudomonadati</taxon>
        <taxon>Verrucomicrobiota</taxon>
        <taxon>Verrucomicrobiia</taxon>
        <taxon>Verrucomicrobiales</taxon>
        <taxon>Verrucomicrobiaceae</taxon>
        <taxon>Persicirhabdus</taxon>
    </lineage>
</organism>
<sequence length="248" mass="28742">MNTRFWKLSELPLASDRLIDMAHGTLEIPYRMPFVMCCNGWGVGKTVRHELGAMGQAELMKGIDKMVPVELFMSLRKRLLSVEAPHLQEEHVMPGVSFLPFHYQVPYDKSDFSVGYEDYIIVSDRVVELFDSFCAQDISAYPLSSGYKLLFTNRFTPLPDELKPEHKEVCKRCGNPDKGRRRRYSVWNRLYKKSLISEDFHFFSVEEACHIFYVSNELKVLIENSSFTNISFEAVEELSVNGIEYLKI</sequence>
<dbReference type="EMBL" id="JAENIM010000012">
    <property type="protein sequence ID" value="MBK1789989.1"/>
    <property type="molecule type" value="Genomic_DNA"/>
</dbReference>
<comment type="caution">
    <text evidence="1">The sequence shown here is derived from an EMBL/GenBank/DDBJ whole genome shotgun (WGS) entry which is preliminary data.</text>
</comment>
<evidence type="ECO:0000313" key="2">
    <source>
        <dbReference type="Proteomes" id="UP000624703"/>
    </source>
</evidence>
<dbReference type="AlphaFoldDB" id="A0A8J7SHP6"/>
<proteinExistence type="predicted"/>
<evidence type="ECO:0000313" key="1">
    <source>
        <dbReference type="EMBL" id="MBK1789989.1"/>
    </source>
</evidence>
<keyword evidence="2" id="KW-1185">Reference proteome</keyword>
<reference evidence="1" key="1">
    <citation type="submission" date="2021-01" db="EMBL/GenBank/DDBJ databases">
        <title>Modified the classification status of verrucomicrobia.</title>
        <authorList>
            <person name="Feng X."/>
        </authorList>
    </citation>
    <scope>NUCLEOTIDE SEQUENCE</scope>
    <source>
        <strain evidence="1">_KCTC 22039</strain>
    </source>
</reference>
<gene>
    <name evidence="1" type="ORF">JIN82_02340</name>
</gene>
<accession>A0A8J7SHP6</accession>
<dbReference type="Proteomes" id="UP000624703">
    <property type="component" value="Unassembled WGS sequence"/>
</dbReference>
<dbReference type="RefSeq" id="WP_200310032.1">
    <property type="nucleotide sequence ID" value="NZ_JAENIM010000012.1"/>
</dbReference>
<protein>
    <submittedName>
        <fullName evidence="1">Uncharacterized protein</fullName>
    </submittedName>
</protein>
<name>A0A8J7SHP6_9BACT</name>